<evidence type="ECO:0000313" key="2">
    <source>
        <dbReference type="Proteomes" id="UP000473525"/>
    </source>
</evidence>
<gene>
    <name evidence="1" type="ORF">GON03_17020</name>
</gene>
<accession>A0A6L6XUM0</accession>
<dbReference type="AlphaFoldDB" id="A0A6L6XUM0"/>
<dbReference type="Gene3D" id="2.130.10.10">
    <property type="entry name" value="YVTN repeat-like/Quinoprotein amine dehydrogenase"/>
    <property type="match status" value="1"/>
</dbReference>
<organism evidence="1 2">
    <name type="scientific">Nocardioides agri</name>
    <dbReference type="NCBI Taxonomy" id="2682843"/>
    <lineage>
        <taxon>Bacteria</taxon>
        <taxon>Bacillati</taxon>
        <taxon>Actinomycetota</taxon>
        <taxon>Actinomycetes</taxon>
        <taxon>Propionibacteriales</taxon>
        <taxon>Nocardioidaceae</taxon>
        <taxon>Nocardioides</taxon>
    </lineage>
</organism>
<name>A0A6L6XUM0_9ACTN</name>
<reference evidence="1 2" key="1">
    <citation type="submission" date="2019-12" db="EMBL/GenBank/DDBJ databases">
        <authorList>
            <person name="Huq M.A."/>
        </authorList>
    </citation>
    <scope>NUCLEOTIDE SEQUENCE [LARGE SCALE GENOMIC DNA]</scope>
    <source>
        <strain evidence="1 2">MAH-18</strain>
    </source>
</reference>
<dbReference type="EMBL" id="WSEK01000004">
    <property type="protein sequence ID" value="MVQ50890.1"/>
    <property type="molecule type" value="Genomic_DNA"/>
</dbReference>
<dbReference type="InterPro" id="IPR015943">
    <property type="entry name" value="WD40/YVTN_repeat-like_dom_sf"/>
</dbReference>
<keyword evidence="2" id="KW-1185">Reference proteome</keyword>
<comment type="caution">
    <text evidence="1">The sequence shown here is derived from an EMBL/GenBank/DDBJ whole genome shotgun (WGS) entry which is preliminary data.</text>
</comment>
<sequence length="297" mass="32997">MHLSRAQELTAEADALVARHGGPVGLDAVRGDRRLRRTWAPCLSRHRAWTWDAADRRDTRWWPQGIALEPGGERVAVTWYAQDGGVRVSVLDLARRRYAHVALVVPTTGGHEPLAAHAGGLGWHGTRLYVAATRAGLWVCDVRDVVRSPDGLLLPVRHRLVPESDDDGEPLRFSFVAVDDACDPPALVAGEYGGRRQTRRFAEMPIDGGPVTVVAHDVLRAQGVARIEGRLYLSSSHGPWGLGSIWSGEPGGFREHRRVLPMGPEDLAYDARTDRLWTVTEHPRRRWIVSLRRSRVS</sequence>
<dbReference type="Proteomes" id="UP000473525">
    <property type="component" value="Unassembled WGS sequence"/>
</dbReference>
<evidence type="ECO:0000313" key="1">
    <source>
        <dbReference type="EMBL" id="MVQ50890.1"/>
    </source>
</evidence>
<dbReference type="RefSeq" id="WP_157344061.1">
    <property type="nucleotide sequence ID" value="NZ_WSEK01000004.1"/>
</dbReference>
<protein>
    <submittedName>
        <fullName evidence="1">Uncharacterized protein</fullName>
    </submittedName>
</protein>
<proteinExistence type="predicted"/>
<dbReference type="SUPFAM" id="SSF63825">
    <property type="entry name" value="YWTD domain"/>
    <property type="match status" value="1"/>
</dbReference>